<comment type="caution">
    <text evidence="1">The sequence shown here is derived from an EMBL/GenBank/DDBJ whole genome shotgun (WGS) entry which is preliminary data.</text>
</comment>
<dbReference type="GeneID" id="81396067"/>
<dbReference type="AlphaFoldDB" id="A0A9W9K3K1"/>
<sequence>MGDAPPRQFLIQMSGYPGAGKSTTAANLSHRMPALVVDHDVIKSGILESGCDWGLASKLTYGVGKAMAEYYLQNGHSVLLDSACFYPEIIISGKALAEKYNAEYWYVECKVNDNGALENRLQIRVSHRSQRTSMNQLPSDAGDNVVKGDARALFSKEPARPDQNCIVVDSSSTEETVQHEVMKRIGLEA</sequence>
<gene>
    <name evidence="1" type="ORF">NUU61_006370</name>
</gene>
<dbReference type="EMBL" id="JAPMSZ010000009">
    <property type="protein sequence ID" value="KAJ5091500.1"/>
    <property type="molecule type" value="Genomic_DNA"/>
</dbReference>
<dbReference type="PANTHER" id="PTHR37807">
    <property type="entry name" value="OS07G0160300 PROTEIN"/>
    <property type="match status" value="1"/>
</dbReference>
<dbReference type="Gene3D" id="3.40.50.300">
    <property type="entry name" value="P-loop containing nucleotide triphosphate hydrolases"/>
    <property type="match status" value="1"/>
</dbReference>
<dbReference type="Pfam" id="PF13671">
    <property type="entry name" value="AAA_33"/>
    <property type="match status" value="1"/>
</dbReference>
<dbReference type="InterPro" id="IPR027417">
    <property type="entry name" value="P-loop_NTPase"/>
</dbReference>
<dbReference type="SUPFAM" id="SSF52540">
    <property type="entry name" value="P-loop containing nucleoside triphosphate hydrolases"/>
    <property type="match status" value="1"/>
</dbReference>
<dbReference type="PANTHER" id="PTHR37807:SF3">
    <property type="entry name" value="OS07G0160300 PROTEIN"/>
    <property type="match status" value="1"/>
</dbReference>
<proteinExistence type="predicted"/>
<dbReference type="RefSeq" id="XP_056509698.1">
    <property type="nucleotide sequence ID" value="XM_056656898.1"/>
</dbReference>
<organism evidence="1 2">
    <name type="scientific">Penicillium alfredii</name>
    <dbReference type="NCBI Taxonomy" id="1506179"/>
    <lineage>
        <taxon>Eukaryota</taxon>
        <taxon>Fungi</taxon>
        <taxon>Dikarya</taxon>
        <taxon>Ascomycota</taxon>
        <taxon>Pezizomycotina</taxon>
        <taxon>Eurotiomycetes</taxon>
        <taxon>Eurotiomycetidae</taxon>
        <taxon>Eurotiales</taxon>
        <taxon>Aspergillaceae</taxon>
        <taxon>Penicillium</taxon>
    </lineage>
</organism>
<reference evidence="1" key="1">
    <citation type="submission" date="2022-11" db="EMBL/GenBank/DDBJ databases">
        <authorList>
            <person name="Petersen C."/>
        </authorList>
    </citation>
    <scope>NUCLEOTIDE SEQUENCE</scope>
    <source>
        <strain evidence="1">IBT 34128</strain>
    </source>
</reference>
<evidence type="ECO:0000313" key="2">
    <source>
        <dbReference type="Proteomes" id="UP001141434"/>
    </source>
</evidence>
<keyword evidence="2" id="KW-1185">Reference proteome</keyword>
<name>A0A9W9K3K1_9EURO</name>
<dbReference type="OrthoDB" id="3231855at2759"/>
<evidence type="ECO:0000313" key="1">
    <source>
        <dbReference type="EMBL" id="KAJ5091500.1"/>
    </source>
</evidence>
<reference evidence="1" key="2">
    <citation type="journal article" date="2023" name="IMA Fungus">
        <title>Comparative genomic study of the Penicillium genus elucidates a diverse pangenome and 15 lateral gene transfer events.</title>
        <authorList>
            <person name="Petersen C."/>
            <person name="Sorensen T."/>
            <person name="Nielsen M.R."/>
            <person name="Sondergaard T.E."/>
            <person name="Sorensen J.L."/>
            <person name="Fitzpatrick D.A."/>
            <person name="Frisvad J.C."/>
            <person name="Nielsen K.L."/>
        </authorList>
    </citation>
    <scope>NUCLEOTIDE SEQUENCE</scope>
    <source>
        <strain evidence="1">IBT 34128</strain>
    </source>
</reference>
<dbReference type="Proteomes" id="UP001141434">
    <property type="component" value="Unassembled WGS sequence"/>
</dbReference>
<accession>A0A9W9K3K1</accession>
<protein>
    <submittedName>
        <fullName evidence="1">ABC transporter</fullName>
    </submittedName>
</protein>